<name>A0A2C9M222_BIOGL</name>
<gene>
    <name evidence="2" type="primary">106072371</name>
</gene>
<protein>
    <recommendedName>
        <fullName evidence="1">DUF3730 domain-containing protein</fullName>
    </recommendedName>
</protein>
<proteinExistence type="predicted"/>
<accession>A0A2C9M222</accession>
<evidence type="ECO:0000313" key="2">
    <source>
        <dbReference type="EnsemblMetazoa" id="BGLB037487-PA"/>
    </source>
</evidence>
<dbReference type="AlphaFoldDB" id="A0A2C9M222"/>
<dbReference type="EnsemblMetazoa" id="BGLB037487-RA">
    <property type="protein sequence ID" value="BGLB037487-PA"/>
    <property type="gene ID" value="BGLB037487"/>
</dbReference>
<dbReference type="KEGG" id="bgt:106072371"/>
<dbReference type="VEuPathDB" id="VectorBase:BGLAX_036067"/>
<reference evidence="2" key="1">
    <citation type="submission" date="2020-05" db="UniProtKB">
        <authorList>
            <consortium name="EnsemblMetazoa"/>
        </authorList>
    </citation>
    <scope>IDENTIFICATION</scope>
    <source>
        <strain evidence="2">BB02</strain>
    </source>
</reference>
<sequence>MTTEPEQHGAELLTALTDILKTSSTEQDIPVSVLALRGLSKLCESEVMDLMSLWSYLGETFLNETRPLVVKELCGLLSLVPQLAVETQEYETFTKLAMMRLWAYSQSSNCLVCAAAYEALSKYSVKYFCVSYLPKSVTKDLYEQLDLAVKQMQEGKGKSDTKTDGDALDVDIMFPQILCIPPILKTILALSKSADLKPISIRLMMLLWKQQERCFPQLLQLISDSQGSSSYQVRLAVASVILEICTHK</sequence>
<dbReference type="PANTHER" id="PTHR16212:SF4">
    <property type="entry name" value="FOCADHESIN"/>
    <property type="match status" value="1"/>
</dbReference>
<feature type="domain" description="DUF3730" evidence="1">
    <location>
        <begin position="178"/>
        <end position="247"/>
    </location>
</feature>
<dbReference type="PANTHER" id="PTHR16212">
    <property type="entry name" value="FOCADHESIN FAMILY MEMBER"/>
    <property type="match status" value="1"/>
</dbReference>
<evidence type="ECO:0000313" key="3">
    <source>
        <dbReference type="Proteomes" id="UP000076420"/>
    </source>
</evidence>
<dbReference type="VEuPathDB" id="VectorBase:BGLB037487"/>
<evidence type="ECO:0000259" key="1">
    <source>
        <dbReference type="Pfam" id="PF12530"/>
    </source>
</evidence>
<dbReference type="SUPFAM" id="SSF48371">
    <property type="entry name" value="ARM repeat"/>
    <property type="match status" value="1"/>
</dbReference>
<feature type="domain" description="DUF3730" evidence="1">
    <location>
        <begin position="3"/>
        <end position="120"/>
    </location>
</feature>
<dbReference type="InterPro" id="IPR016024">
    <property type="entry name" value="ARM-type_fold"/>
</dbReference>
<dbReference type="Proteomes" id="UP000076420">
    <property type="component" value="Unassembled WGS sequence"/>
</dbReference>
<dbReference type="InterPro" id="IPR022542">
    <property type="entry name" value="FOCAD/RST1_DUF3730"/>
</dbReference>
<organism evidence="2 3">
    <name type="scientific">Biomphalaria glabrata</name>
    <name type="common">Bloodfluke planorb</name>
    <name type="synonym">Freshwater snail</name>
    <dbReference type="NCBI Taxonomy" id="6526"/>
    <lineage>
        <taxon>Eukaryota</taxon>
        <taxon>Metazoa</taxon>
        <taxon>Spiralia</taxon>
        <taxon>Lophotrochozoa</taxon>
        <taxon>Mollusca</taxon>
        <taxon>Gastropoda</taxon>
        <taxon>Heterobranchia</taxon>
        <taxon>Euthyneura</taxon>
        <taxon>Panpulmonata</taxon>
        <taxon>Hygrophila</taxon>
        <taxon>Lymnaeoidea</taxon>
        <taxon>Planorbidae</taxon>
        <taxon>Biomphalaria</taxon>
    </lineage>
</organism>
<dbReference type="GO" id="GO:0060147">
    <property type="term" value="P:regulation of post-transcriptional gene silencing"/>
    <property type="evidence" value="ECO:0007669"/>
    <property type="project" value="InterPro"/>
</dbReference>
<dbReference type="InterPro" id="IPR045163">
    <property type="entry name" value="Focadhesin/RST1"/>
</dbReference>
<dbReference type="Pfam" id="PF12530">
    <property type="entry name" value="DUF3730"/>
    <property type="match status" value="2"/>
</dbReference>